<dbReference type="GO" id="GO:0016779">
    <property type="term" value="F:nucleotidyltransferase activity"/>
    <property type="evidence" value="ECO:0007669"/>
    <property type="project" value="UniProtKB-KW"/>
</dbReference>
<name>A0A7W2KEP0_9PSED</name>
<protein>
    <submittedName>
        <fullName evidence="2">ThiF family adenylyltransferase</fullName>
    </submittedName>
</protein>
<accession>A0A7W2KEP0</accession>
<dbReference type="Pfam" id="PF00899">
    <property type="entry name" value="ThiF"/>
    <property type="match status" value="1"/>
</dbReference>
<gene>
    <name evidence="2" type="ORF">H4C80_08355</name>
</gene>
<reference evidence="2 3" key="1">
    <citation type="submission" date="2020-07" db="EMBL/GenBank/DDBJ databases">
        <title>Diversity of carbapenemase encoding genes among Pseudomonas putida group clinical isolates in a tertiary Brazilian hospital.</title>
        <authorList>
            <person name="Alberto-Lei F."/>
            <person name="Nodari C.S."/>
            <person name="Streling A.P."/>
            <person name="Paulino J.T."/>
            <person name="Bessa-Neto F.O."/>
            <person name="Cayo R."/>
            <person name="Gales A.C."/>
        </authorList>
    </citation>
    <scope>NUCLEOTIDE SEQUENCE [LARGE SCALE GENOMIC DNA]</scope>
    <source>
        <strain evidence="2 3">12815</strain>
    </source>
</reference>
<dbReference type="InterPro" id="IPR000594">
    <property type="entry name" value="ThiF_NAD_FAD-bd"/>
</dbReference>
<keyword evidence="2" id="KW-0548">Nucleotidyltransferase</keyword>
<dbReference type="Proteomes" id="UP000545074">
    <property type="component" value="Unassembled WGS sequence"/>
</dbReference>
<feature type="domain" description="THIF-type NAD/FAD binding fold" evidence="1">
    <location>
        <begin position="336"/>
        <end position="445"/>
    </location>
</feature>
<dbReference type="PANTHER" id="PTHR10953:SF102">
    <property type="entry name" value="ADENYLYLTRANSFERASE AND SULFURTRANSFERASE MOCS3"/>
    <property type="match status" value="1"/>
</dbReference>
<dbReference type="RefSeq" id="WP_182389220.1">
    <property type="nucleotide sequence ID" value="NZ_JACGCX010000003.1"/>
</dbReference>
<dbReference type="PANTHER" id="PTHR10953">
    <property type="entry name" value="UBIQUITIN-ACTIVATING ENZYME E1"/>
    <property type="match status" value="1"/>
</dbReference>
<evidence type="ECO:0000313" key="3">
    <source>
        <dbReference type="Proteomes" id="UP000545074"/>
    </source>
</evidence>
<dbReference type="GO" id="GO:0004792">
    <property type="term" value="F:thiosulfate-cyanide sulfurtransferase activity"/>
    <property type="evidence" value="ECO:0007669"/>
    <property type="project" value="TreeGrafter"/>
</dbReference>
<proteinExistence type="predicted"/>
<comment type="caution">
    <text evidence="2">The sequence shown here is derived from an EMBL/GenBank/DDBJ whole genome shotgun (WGS) entry which is preliminary data.</text>
</comment>
<keyword evidence="2" id="KW-0808">Transferase</keyword>
<organism evidence="2 3">
    <name type="scientific">Pseudomonas juntendi</name>
    <dbReference type="NCBI Taxonomy" id="2666183"/>
    <lineage>
        <taxon>Bacteria</taxon>
        <taxon>Pseudomonadati</taxon>
        <taxon>Pseudomonadota</taxon>
        <taxon>Gammaproteobacteria</taxon>
        <taxon>Pseudomonadales</taxon>
        <taxon>Pseudomonadaceae</taxon>
        <taxon>Pseudomonas</taxon>
    </lineage>
</organism>
<dbReference type="SUPFAM" id="SSF69572">
    <property type="entry name" value="Activating enzymes of the ubiquitin-like proteins"/>
    <property type="match status" value="1"/>
</dbReference>
<evidence type="ECO:0000259" key="1">
    <source>
        <dbReference type="Pfam" id="PF00899"/>
    </source>
</evidence>
<dbReference type="EMBL" id="JACGCX010000003">
    <property type="protein sequence ID" value="MBA6097128.1"/>
    <property type="molecule type" value="Genomic_DNA"/>
</dbReference>
<dbReference type="InterPro" id="IPR045886">
    <property type="entry name" value="ThiF/MoeB/HesA"/>
</dbReference>
<dbReference type="AlphaFoldDB" id="A0A7W2KEP0"/>
<dbReference type="InterPro" id="IPR035985">
    <property type="entry name" value="Ubiquitin-activating_enz"/>
</dbReference>
<evidence type="ECO:0000313" key="2">
    <source>
        <dbReference type="EMBL" id="MBA6097128.1"/>
    </source>
</evidence>
<dbReference type="GO" id="GO:0005737">
    <property type="term" value="C:cytoplasm"/>
    <property type="evidence" value="ECO:0007669"/>
    <property type="project" value="TreeGrafter"/>
</dbReference>
<dbReference type="GO" id="GO:0008641">
    <property type="term" value="F:ubiquitin-like modifier activating enzyme activity"/>
    <property type="evidence" value="ECO:0007669"/>
    <property type="project" value="InterPro"/>
</dbReference>
<dbReference type="Gene3D" id="3.40.50.720">
    <property type="entry name" value="NAD(P)-binding Rossmann-like Domain"/>
    <property type="match status" value="1"/>
</dbReference>
<sequence>MNASVKPNLSPAVERGIAALRAFIGEEVATSLLRSTDQKRGEAASFLLPLPPDYTGVERQLRIAFPNHFPLTSLRVQVEPSPWLAWPHATKSGLCLHGFRERPITGDPETVVQDCLVRLGAILEFVRMDADPSLREGEFQNEITSYWNMQLGRSPQDILLLERPKAASQLFATGDPRPARRTRTAWLAPSVESLRTHINRTLGLSAKISSPAVAGFYLKLLSYPDIQIPAPDRLFEWLTPHLCQEDEKKFLAWFSGKGSLANRWLVLELPGPTGAPLFCLDVRSYSKQADHGRWYGFRSARRWSGKNQPSHSPVLVRSATLNVLDRSEILSRDLSDTAKSLEKSRVVMVGVGSLGSTVALQLARSGVGELILIDPDILESANLGRHVLGTDDLAQSKAAALAKKITHDLPTVKVTAFMDFAELMLLEIPEIFKNADMVIVTTADWSSEAALWLRKALGAGWNLLQAWSEPHSFVGHALLAPKGGHDGRPLFDDTGNFDFKYSEWPNGGGVVPLPACGQTFIPGGASGMANVASMVTQLALRRLTGQIDIPVWSTSIYRPQDIAKHDGIYSGPALADGVQHIVLEREWPNVGSGKQ</sequence>